<evidence type="ECO:0000259" key="2">
    <source>
        <dbReference type="Pfam" id="PF21832"/>
    </source>
</evidence>
<name>A0ABU2JNQ1_9ACTN</name>
<evidence type="ECO:0000256" key="1">
    <source>
        <dbReference type="SAM" id="MobiDB-lite"/>
    </source>
</evidence>
<proteinExistence type="predicted"/>
<reference evidence="5" key="1">
    <citation type="submission" date="2023-07" db="EMBL/GenBank/DDBJ databases">
        <title>30 novel species of actinomycetes from the DSMZ collection.</title>
        <authorList>
            <person name="Nouioui I."/>
        </authorList>
    </citation>
    <scope>NUCLEOTIDE SEQUENCE [LARGE SCALE GENOMIC DNA]</scope>
    <source>
        <strain evidence="5">DSM 44915</strain>
    </source>
</reference>
<dbReference type="EMBL" id="JAVREO010000005">
    <property type="protein sequence ID" value="MDT0266609.1"/>
    <property type="molecule type" value="Genomic_DNA"/>
</dbReference>
<organism evidence="4 5">
    <name type="scientific">Streptomyces chisholmiae</name>
    <dbReference type="NCBI Taxonomy" id="3075540"/>
    <lineage>
        <taxon>Bacteria</taxon>
        <taxon>Bacillati</taxon>
        <taxon>Actinomycetota</taxon>
        <taxon>Actinomycetes</taxon>
        <taxon>Kitasatosporales</taxon>
        <taxon>Streptomycetaceae</taxon>
        <taxon>Streptomyces</taxon>
    </lineage>
</organism>
<feature type="domain" description="Imm33-like" evidence="3">
    <location>
        <begin position="270"/>
        <end position="351"/>
    </location>
</feature>
<dbReference type="Pfam" id="PF21832">
    <property type="entry name" value="DUF6892"/>
    <property type="match status" value="1"/>
</dbReference>
<keyword evidence="5" id="KW-1185">Reference proteome</keyword>
<feature type="domain" description="DUF6892" evidence="2">
    <location>
        <begin position="16"/>
        <end position="141"/>
    </location>
</feature>
<dbReference type="Proteomes" id="UP001183410">
    <property type="component" value="Unassembled WGS sequence"/>
</dbReference>
<dbReference type="RefSeq" id="WP_311666645.1">
    <property type="nucleotide sequence ID" value="NZ_JAVREO010000005.1"/>
</dbReference>
<dbReference type="Pfam" id="PF24719">
    <property type="entry name" value="Imm33-like"/>
    <property type="match status" value="1"/>
</dbReference>
<gene>
    <name evidence="4" type="ORF">RM844_09915</name>
</gene>
<dbReference type="InterPro" id="IPR054187">
    <property type="entry name" value="DUF6892"/>
</dbReference>
<feature type="region of interest" description="Disordered" evidence="1">
    <location>
        <begin position="360"/>
        <end position="380"/>
    </location>
</feature>
<sequence length="380" mass="41446">MPPSAPDDATAPHHDVADFNARLLILEELCFRLKLLPPYPGPSPRDDEDADWDPDATDEAAYAYYRDLPIPTAAAARVESLVLDGGNRTMLDVAPFWDGEDDRFDIRDWSDIARLPNLRQLATAGPLPREHRRLLRAHGVIVRDAAHRALVSSTRTHTVAGQPVRATVELAHDGVIEGLLAGFAERTVEEWADGWELRRGSARFRLGRTEHWGTPCWELRTPDYGLLPLSADGAEPRWSTSTSGSLRLLGAQERCLAAALGPDEAPGPAPDLRETLLVEPGADRAADVVLERHAPGDGDSGWRLRRRGSTDRPDDGWSRHPLVRLWETRPGALPVLALPVGYTVTLDVDDVVAITAPDGSPRATAVLPLPDGGLSQLENA</sequence>
<evidence type="ECO:0000313" key="5">
    <source>
        <dbReference type="Proteomes" id="UP001183410"/>
    </source>
</evidence>
<dbReference type="InterPro" id="IPR056509">
    <property type="entry name" value="Imm33-like"/>
</dbReference>
<evidence type="ECO:0000313" key="4">
    <source>
        <dbReference type="EMBL" id="MDT0266609.1"/>
    </source>
</evidence>
<comment type="caution">
    <text evidence="4">The sequence shown here is derived from an EMBL/GenBank/DDBJ whole genome shotgun (WGS) entry which is preliminary data.</text>
</comment>
<evidence type="ECO:0000259" key="3">
    <source>
        <dbReference type="Pfam" id="PF24719"/>
    </source>
</evidence>
<accession>A0ABU2JNQ1</accession>
<protein>
    <submittedName>
        <fullName evidence="4">Uncharacterized protein</fullName>
    </submittedName>
</protein>